<accession>A0AAD9PYF5</accession>
<evidence type="ECO:0000256" key="5">
    <source>
        <dbReference type="ARBA" id="ARBA00022833"/>
    </source>
</evidence>
<dbReference type="Gene3D" id="3.40.390.10">
    <property type="entry name" value="Collagenase (Catalytic Domain)"/>
    <property type="match status" value="1"/>
</dbReference>
<evidence type="ECO:0000313" key="11">
    <source>
        <dbReference type="Proteomes" id="UP001249851"/>
    </source>
</evidence>
<dbReference type="GO" id="GO:0004222">
    <property type="term" value="F:metalloendopeptidase activity"/>
    <property type="evidence" value="ECO:0007669"/>
    <property type="project" value="InterPro"/>
</dbReference>
<dbReference type="InterPro" id="IPR024079">
    <property type="entry name" value="MetalloPept_cat_dom_sf"/>
</dbReference>
<dbReference type="GO" id="GO:0016485">
    <property type="term" value="P:protein processing"/>
    <property type="evidence" value="ECO:0007669"/>
    <property type="project" value="TreeGrafter"/>
</dbReference>
<keyword evidence="11" id="KW-1185">Reference proteome</keyword>
<dbReference type="Pfam" id="PF01431">
    <property type="entry name" value="Peptidase_M13"/>
    <property type="match status" value="1"/>
</dbReference>
<reference evidence="10" key="1">
    <citation type="journal article" date="2023" name="G3 (Bethesda)">
        <title>Whole genome assembly and annotation of the endangered Caribbean coral Acropora cervicornis.</title>
        <authorList>
            <person name="Selwyn J.D."/>
            <person name="Vollmer S.V."/>
        </authorList>
    </citation>
    <scope>NUCLEOTIDE SEQUENCE</scope>
    <source>
        <strain evidence="10">K2</strain>
    </source>
</reference>
<keyword evidence="7" id="KW-0472">Membrane</keyword>
<evidence type="ECO:0000256" key="2">
    <source>
        <dbReference type="ARBA" id="ARBA00022670"/>
    </source>
</evidence>
<dbReference type="PRINTS" id="PR00786">
    <property type="entry name" value="NEPRILYSIN"/>
</dbReference>
<dbReference type="InterPro" id="IPR042089">
    <property type="entry name" value="Peptidase_M13_dom_2"/>
</dbReference>
<dbReference type="InterPro" id="IPR008753">
    <property type="entry name" value="Peptidase_M13_N"/>
</dbReference>
<evidence type="ECO:0000256" key="7">
    <source>
        <dbReference type="SAM" id="Phobius"/>
    </source>
</evidence>
<gene>
    <name evidence="10" type="ORF">P5673_027868</name>
</gene>
<evidence type="ECO:0000313" key="10">
    <source>
        <dbReference type="EMBL" id="KAK2551278.1"/>
    </source>
</evidence>
<dbReference type="PANTHER" id="PTHR11733">
    <property type="entry name" value="ZINC METALLOPROTEASE FAMILY M13 NEPRILYSIN-RELATED"/>
    <property type="match status" value="1"/>
</dbReference>
<keyword evidence="5" id="KW-0862">Zinc</keyword>
<keyword evidence="4" id="KW-0378">Hydrolase</keyword>
<comment type="cofactor">
    <cofactor evidence="1">
        <name>Zn(2+)</name>
        <dbReference type="ChEBI" id="CHEBI:29105"/>
    </cofactor>
</comment>
<dbReference type="GO" id="GO:0046872">
    <property type="term" value="F:metal ion binding"/>
    <property type="evidence" value="ECO:0007669"/>
    <property type="project" value="UniProtKB-KW"/>
</dbReference>
<protein>
    <submittedName>
        <fullName evidence="10">Endothelin-converting enzyme 2</fullName>
    </submittedName>
</protein>
<keyword evidence="6" id="KW-0482">Metalloprotease</keyword>
<evidence type="ECO:0000259" key="9">
    <source>
        <dbReference type="Pfam" id="PF05649"/>
    </source>
</evidence>
<evidence type="ECO:0000256" key="4">
    <source>
        <dbReference type="ARBA" id="ARBA00022801"/>
    </source>
</evidence>
<feature type="transmembrane region" description="Helical" evidence="7">
    <location>
        <begin position="31"/>
        <end position="50"/>
    </location>
</feature>
<dbReference type="PANTHER" id="PTHR11733:SF240">
    <property type="entry name" value="GH14155P-RELATED"/>
    <property type="match status" value="1"/>
</dbReference>
<evidence type="ECO:0000256" key="1">
    <source>
        <dbReference type="ARBA" id="ARBA00001947"/>
    </source>
</evidence>
<dbReference type="Gene3D" id="1.10.1380.10">
    <property type="entry name" value="Neutral endopeptidase , domain2"/>
    <property type="match status" value="1"/>
</dbReference>
<feature type="domain" description="Peptidase M13 N-terminal" evidence="9">
    <location>
        <begin position="110"/>
        <end position="494"/>
    </location>
</feature>
<evidence type="ECO:0000256" key="3">
    <source>
        <dbReference type="ARBA" id="ARBA00022723"/>
    </source>
</evidence>
<dbReference type="CDD" id="cd08662">
    <property type="entry name" value="M13"/>
    <property type="match status" value="1"/>
</dbReference>
<keyword evidence="7" id="KW-1133">Transmembrane helix</keyword>
<dbReference type="SUPFAM" id="SSF55486">
    <property type="entry name" value="Metalloproteases ('zincins'), catalytic domain"/>
    <property type="match status" value="1"/>
</dbReference>
<keyword evidence="3" id="KW-0479">Metal-binding</keyword>
<name>A0AAD9PYF5_ACRCE</name>
<reference evidence="10" key="2">
    <citation type="journal article" date="2023" name="Science">
        <title>Genomic signatures of disease resistance in endangered staghorn corals.</title>
        <authorList>
            <person name="Vollmer S.V."/>
            <person name="Selwyn J.D."/>
            <person name="Despard B.A."/>
            <person name="Roesel C.L."/>
        </authorList>
    </citation>
    <scope>NUCLEOTIDE SEQUENCE</scope>
    <source>
        <strain evidence="10">K2</strain>
    </source>
</reference>
<keyword evidence="7" id="KW-0812">Transmembrane</keyword>
<comment type="caution">
    <text evidence="10">The sequence shown here is derived from an EMBL/GenBank/DDBJ whole genome shotgun (WGS) entry which is preliminary data.</text>
</comment>
<proteinExistence type="predicted"/>
<dbReference type="EMBL" id="JARQWQ010000099">
    <property type="protein sequence ID" value="KAK2551278.1"/>
    <property type="molecule type" value="Genomic_DNA"/>
</dbReference>
<dbReference type="Pfam" id="PF05649">
    <property type="entry name" value="Peptidase_M13_N"/>
    <property type="match status" value="1"/>
</dbReference>
<dbReference type="GO" id="GO:0005886">
    <property type="term" value="C:plasma membrane"/>
    <property type="evidence" value="ECO:0007669"/>
    <property type="project" value="TreeGrafter"/>
</dbReference>
<dbReference type="InterPro" id="IPR000718">
    <property type="entry name" value="Peptidase_M13"/>
</dbReference>
<organism evidence="10 11">
    <name type="scientific">Acropora cervicornis</name>
    <name type="common">Staghorn coral</name>
    <dbReference type="NCBI Taxonomy" id="6130"/>
    <lineage>
        <taxon>Eukaryota</taxon>
        <taxon>Metazoa</taxon>
        <taxon>Cnidaria</taxon>
        <taxon>Anthozoa</taxon>
        <taxon>Hexacorallia</taxon>
        <taxon>Scleractinia</taxon>
        <taxon>Astrocoeniina</taxon>
        <taxon>Acroporidae</taxon>
        <taxon>Acropora</taxon>
    </lineage>
</organism>
<evidence type="ECO:0000259" key="8">
    <source>
        <dbReference type="Pfam" id="PF01431"/>
    </source>
</evidence>
<dbReference type="InterPro" id="IPR018497">
    <property type="entry name" value="Peptidase_M13_C"/>
</dbReference>
<dbReference type="AlphaFoldDB" id="A0AAD9PYF5"/>
<dbReference type="PROSITE" id="PS51885">
    <property type="entry name" value="NEPRILYSIN"/>
    <property type="match status" value="1"/>
</dbReference>
<evidence type="ECO:0000256" key="6">
    <source>
        <dbReference type="ARBA" id="ARBA00023049"/>
    </source>
</evidence>
<dbReference type="Proteomes" id="UP001249851">
    <property type="component" value="Unassembled WGS sequence"/>
</dbReference>
<feature type="domain" description="Peptidase M13 C-terminal" evidence="8">
    <location>
        <begin position="556"/>
        <end position="763"/>
    </location>
</feature>
<sequence>MGNDGSRNNKQNDDRSKINDRESTWGCRARFLGILGVLTIVLVVAVVHVATSEERKTYFDELLSTGGAIRSARYVHAHHKDSKAEVVCETSDCQKVAKYINASMDYTKDPCVDFFDYVCGGWIKANPIPKSSSTYSTFAKLNGRVERNLRHILEKGIKSSTKKLFHLPRRFYESCMDLNAIEKIGDRPLRDLMEKIGSWRIGSKSSWSEKGWSLERTLLEIHKNYTSAGGPLFSVHISDDPLNNTRHIIEVDQSGPSLSREVYFDSPKIMKAYKQFIIDVGKLLGGDSDMAKRAEDIIEFERKLAKVSVPDADKTESWFNRMTIDKLQKEAPGYPWMHHLSSIFSEETLTEDEEIIIPALSYLQNMSKIIRQTPKRTLANYIVWNVIQDEVSFLSKPYRDARTKYRERVLGSKGQKKRWKTCVTFTNELLGDILGSAYVEHHFSKESKKMAEEMIVEVRSAFKDNVNAIPWMDNVTKTAVMDKADAMRDEVGFPHYLVDKKKFKKRFKKYDHVDIRNNSLFHNRISILKMAHERMLGKLRKPVDKEEWPMDPQTINAMYSFNENEIIIPAAILQQPFFYVKGSPRSLSFGAIGSILGHELTHGFDNTGRKFNKNGELTAQWWSQDSLDAFSAKAKCVENQYSMYKVRDKYPINGKLTLGENIADNGGFKASFRAYKNWLKKNGVESWRLPGVNFTSEQLFFVGFGQAYCSNSRPTEQYLATLSDRHSEEKFRVIGTLSNSYEFSKAFNCKPNTPMNPTSKCAVWCKDGVQP</sequence>
<keyword evidence="2" id="KW-0645">Protease</keyword>